<name>A0A6P7GKP2_DIAVI</name>
<dbReference type="Pfam" id="PF00226">
    <property type="entry name" value="DnaJ"/>
    <property type="match status" value="1"/>
</dbReference>
<evidence type="ECO:0000313" key="3">
    <source>
        <dbReference type="EnsemblMetazoa" id="XP_050501945.1"/>
    </source>
</evidence>
<evidence type="ECO:0000313" key="6">
    <source>
        <dbReference type="RefSeq" id="XP_028150215.1"/>
    </source>
</evidence>
<keyword evidence="1" id="KW-0472">Membrane</keyword>
<feature type="domain" description="J" evidence="2">
    <location>
        <begin position="26"/>
        <end position="90"/>
    </location>
</feature>
<gene>
    <name evidence="5 6" type="primary">LOC114343570</name>
</gene>
<dbReference type="PROSITE" id="PS00636">
    <property type="entry name" value="DNAJ_1"/>
    <property type="match status" value="1"/>
</dbReference>
<dbReference type="SMART" id="SM00271">
    <property type="entry name" value="DnaJ"/>
    <property type="match status" value="1"/>
</dbReference>
<dbReference type="InterPro" id="IPR053025">
    <property type="entry name" value="Mito_ATP_Synthase-Asso"/>
</dbReference>
<proteinExistence type="predicted"/>
<feature type="transmembrane region" description="Helical" evidence="1">
    <location>
        <begin position="165"/>
        <end position="183"/>
    </location>
</feature>
<dbReference type="Proteomes" id="UP001652700">
    <property type="component" value="Unplaced"/>
</dbReference>
<dbReference type="InterPro" id="IPR036869">
    <property type="entry name" value="J_dom_sf"/>
</dbReference>
<dbReference type="RefSeq" id="XP_028150214.1">
    <property type="nucleotide sequence ID" value="XM_028294413.1"/>
</dbReference>
<dbReference type="CDD" id="cd06257">
    <property type="entry name" value="DnaJ"/>
    <property type="match status" value="1"/>
</dbReference>
<evidence type="ECO:0000256" key="1">
    <source>
        <dbReference type="SAM" id="Phobius"/>
    </source>
</evidence>
<dbReference type="EnsemblMetazoa" id="XM_050645988.1">
    <property type="protein sequence ID" value="XP_050501945.1"/>
    <property type="gene ID" value="LOC126881620"/>
</dbReference>
<dbReference type="PANTHER" id="PTHR44873">
    <property type="entry name" value="DNAJ HOMOLOG SUBFAMILY C MEMBER 30, MITOCHONDRIAL"/>
    <property type="match status" value="1"/>
</dbReference>
<reference evidence="3" key="2">
    <citation type="submission" date="2025-05" db="UniProtKB">
        <authorList>
            <consortium name="EnsemblMetazoa"/>
        </authorList>
    </citation>
    <scope>IDENTIFICATION</scope>
</reference>
<evidence type="ECO:0000313" key="5">
    <source>
        <dbReference type="RefSeq" id="XP_028150214.1"/>
    </source>
</evidence>
<dbReference type="OrthoDB" id="291007at2759"/>
<dbReference type="Gene3D" id="1.10.287.110">
    <property type="entry name" value="DnaJ domain"/>
    <property type="match status" value="1"/>
</dbReference>
<dbReference type="PANTHER" id="PTHR44873:SF1">
    <property type="entry name" value="DNAJ HOMOLOG SUBFAMILY C MEMBER 30, MITOCHONDRIAL"/>
    <property type="match status" value="1"/>
</dbReference>
<sequence>MNFKSFPFRLILNHIRLKSTSAARKSHYDALGLSPKSTQNEIKGAYYKLSMVYHPDKNNDEASLQKFRAITEAYEVLGNVNTRKMYDKGLYFRSAVATDDVADRFHKSRETRSRPPPPHGRTPIYDFDEWAKNHYGATFRKQMENKRKSDFYRDTREQTIHTQKLEKVVFSLLALVLLCMYYTTADSFDQSEFGGVLYKRPSKD</sequence>
<keyword evidence="1" id="KW-1133">Transmembrane helix</keyword>
<reference evidence="5 6" key="1">
    <citation type="submission" date="2025-04" db="UniProtKB">
        <authorList>
            <consortium name="RefSeq"/>
        </authorList>
    </citation>
    <scope>IDENTIFICATION</scope>
    <source>
        <tissue evidence="5 6">Whole insect</tissue>
    </source>
</reference>
<evidence type="ECO:0000313" key="4">
    <source>
        <dbReference type="Proteomes" id="UP001652700"/>
    </source>
</evidence>
<protein>
    <submittedName>
        <fullName evidence="5 6">DnaJ homolog subfamily C member 30, mitochondrial-like</fullName>
    </submittedName>
</protein>
<dbReference type="PROSITE" id="PS50076">
    <property type="entry name" value="DNAJ_2"/>
    <property type="match status" value="1"/>
</dbReference>
<keyword evidence="1" id="KW-0812">Transmembrane</keyword>
<accession>A0A6P7GKP2</accession>
<dbReference type="PRINTS" id="PR00625">
    <property type="entry name" value="JDOMAIN"/>
</dbReference>
<dbReference type="AlphaFoldDB" id="A0A6P7GKP2"/>
<keyword evidence="4" id="KW-1185">Reference proteome</keyword>
<dbReference type="RefSeq" id="XP_028150215.1">
    <property type="nucleotide sequence ID" value="XM_028294414.1"/>
</dbReference>
<organism evidence="5">
    <name type="scientific">Diabrotica virgifera virgifera</name>
    <name type="common">western corn rootworm</name>
    <dbReference type="NCBI Taxonomy" id="50390"/>
    <lineage>
        <taxon>Eukaryota</taxon>
        <taxon>Metazoa</taxon>
        <taxon>Ecdysozoa</taxon>
        <taxon>Arthropoda</taxon>
        <taxon>Hexapoda</taxon>
        <taxon>Insecta</taxon>
        <taxon>Pterygota</taxon>
        <taxon>Neoptera</taxon>
        <taxon>Endopterygota</taxon>
        <taxon>Coleoptera</taxon>
        <taxon>Polyphaga</taxon>
        <taxon>Cucujiformia</taxon>
        <taxon>Chrysomeloidea</taxon>
        <taxon>Chrysomelidae</taxon>
        <taxon>Galerucinae</taxon>
        <taxon>Diabroticina</taxon>
        <taxon>Diabroticites</taxon>
        <taxon>Diabrotica</taxon>
    </lineage>
</organism>
<dbReference type="InterPro" id="IPR001623">
    <property type="entry name" value="DnaJ_domain"/>
</dbReference>
<dbReference type="InterPro" id="IPR018253">
    <property type="entry name" value="DnaJ_domain_CS"/>
</dbReference>
<dbReference type="SUPFAM" id="SSF46565">
    <property type="entry name" value="Chaperone J-domain"/>
    <property type="match status" value="1"/>
</dbReference>
<evidence type="ECO:0000259" key="2">
    <source>
        <dbReference type="PROSITE" id="PS50076"/>
    </source>
</evidence>